<comment type="function">
    <text evidence="1 8">Attaches a formyl group to the free amino group of methionyl-tRNA(fMet). The formyl group appears to play a dual role in the initiator identity of N-formylmethionyl-tRNA by promoting its recognition by IF2 and preventing the misappropriation of this tRNA by the elongation apparatus.</text>
</comment>
<dbReference type="SUPFAM" id="SSF50486">
    <property type="entry name" value="FMT C-terminal domain-like"/>
    <property type="match status" value="1"/>
</dbReference>
<evidence type="ECO:0000256" key="5">
    <source>
        <dbReference type="ARBA" id="ARBA00022679"/>
    </source>
</evidence>
<evidence type="ECO:0000256" key="3">
    <source>
        <dbReference type="ARBA" id="ARBA00012261"/>
    </source>
</evidence>
<dbReference type="PANTHER" id="PTHR11138:SF5">
    <property type="entry name" value="METHIONYL-TRNA FORMYLTRANSFERASE, MITOCHONDRIAL"/>
    <property type="match status" value="1"/>
</dbReference>
<dbReference type="CDD" id="cd08646">
    <property type="entry name" value="FMT_core_Met-tRNA-FMT_N"/>
    <property type="match status" value="1"/>
</dbReference>
<dbReference type="PANTHER" id="PTHR11138">
    <property type="entry name" value="METHIONYL-TRNA FORMYLTRANSFERASE"/>
    <property type="match status" value="1"/>
</dbReference>
<feature type="domain" description="Formyl transferase N-terminal" evidence="9">
    <location>
        <begin position="6"/>
        <end position="181"/>
    </location>
</feature>
<dbReference type="FunFam" id="3.40.50.170:FF:000004">
    <property type="entry name" value="Methionyl-tRNA formyltransferase"/>
    <property type="match status" value="1"/>
</dbReference>
<name>A0A2G5NTE3_9STAP</name>
<evidence type="ECO:0000313" key="12">
    <source>
        <dbReference type="Proteomes" id="UP000229523"/>
    </source>
</evidence>
<evidence type="ECO:0000256" key="4">
    <source>
        <dbReference type="ARBA" id="ARBA00016014"/>
    </source>
</evidence>
<evidence type="ECO:0000259" key="10">
    <source>
        <dbReference type="Pfam" id="PF02911"/>
    </source>
</evidence>
<keyword evidence="5 8" id="KW-0808">Transferase</keyword>
<dbReference type="InterPro" id="IPR041711">
    <property type="entry name" value="Met-tRNA-FMT_N"/>
</dbReference>
<evidence type="ECO:0000256" key="8">
    <source>
        <dbReference type="HAMAP-Rule" id="MF_00182"/>
    </source>
</evidence>
<dbReference type="EC" id="2.1.2.9" evidence="3 8"/>
<comment type="similarity">
    <text evidence="2 8">Belongs to the Fmt family.</text>
</comment>
<dbReference type="Gene3D" id="3.40.50.170">
    <property type="entry name" value="Formyl transferase, N-terminal domain"/>
    <property type="match status" value="1"/>
</dbReference>
<proteinExistence type="inferred from homology"/>
<keyword evidence="6 8" id="KW-0648">Protein biosynthesis</keyword>
<keyword evidence="12" id="KW-1185">Reference proteome</keyword>
<dbReference type="GO" id="GO:0004479">
    <property type="term" value="F:methionyl-tRNA formyltransferase activity"/>
    <property type="evidence" value="ECO:0007669"/>
    <property type="project" value="UniProtKB-UniRule"/>
</dbReference>
<evidence type="ECO:0000256" key="2">
    <source>
        <dbReference type="ARBA" id="ARBA00010699"/>
    </source>
</evidence>
<dbReference type="Pfam" id="PF00551">
    <property type="entry name" value="Formyl_trans_N"/>
    <property type="match status" value="1"/>
</dbReference>
<evidence type="ECO:0000256" key="7">
    <source>
        <dbReference type="ARBA" id="ARBA00048558"/>
    </source>
</evidence>
<dbReference type="InterPro" id="IPR005794">
    <property type="entry name" value="Fmt"/>
</dbReference>
<dbReference type="InterPro" id="IPR044135">
    <property type="entry name" value="Met-tRNA-FMT_C"/>
</dbReference>
<gene>
    <name evidence="8" type="primary">fmt</name>
    <name evidence="11" type="ORF">BFS35_004050</name>
</gene>
<dbReference type="GO" id="GO:0005829">
    <property type="term" value="C:cytosol"/>
    <property type="evidence" value="ECO:0007669"/>
    <property type="project" value="TreeGrafter"/>
</dbReference>
<dbReference type="SUPFAM" id="SSF53328">
    <property type="entry name" value="Formyltransferase"/>
    <property type="match status" value="1"/>
</dbReference>
<dbReference type="Pfam" id="PF02911">
    <property type="entry name" value="Formyl_trans_C"/>
    <property type="match status" value="1"/>
</dbReference>
<dbReference type="InterPro" id="IPR037022">
    <property type="entry name" value="Formyl_trans_C_sf"/>
</dbReference>
<dbReference type="FunFam" id="3.40.50.12230:FF:000001">
    <property type="entry name" value="Methionyl-tRNA formyltransferase"/>
    <property type="match status" value="1"/>
</dbReference>
<dbReference type="InterPro" id="IPR002376">
    <property type="entry name" value="Formyl_transf_N"/>
</dbReference>
<comment type="caution">
    <text evidence="11">The sequence shown here is derived from an EMBL/GenBank/DDBJ whole genome shotgun (WGS) entry which is preliminary data.</text>
</comment>
<dbReference type="Proteomes" id="UP000229523">
    <property type="component" value="Unassembled WGS sequence"/>
</dbReference>
<organism evidence="11 12">
    <name type="scientific">Macrococcoides goetzii</name>
    <dbReference type="NCBI Taxonomy" id="1891097"/>
    <lineage>
        <taxon>Bacteria</taxon>
        <taxon>Bacillati</taxon>
        <taxon>Bacillota</taxon>
        <taxon>Bacilli</taxon>
        <taxon>Bacillales</taxon>
        <taxon>Staphylococcaceae</taxon>
        <taxon>Macrococcoides</taxon>
    </lineage>
</organism>
<dbReference type="EMBL" id="MJBI02000001">
    <property type="protein sequence ID" value="RAI83157.1"/>
    <property type="molecule type" value="Genomic_DNA"/>
</dbReference>
<evidence type="ECO:0000313" key="11">
    <source>
        <dbReference type="EMBL" id="RAI83157.1"/>
    </source>
</evidence>
<dbReference type="CDD" id="cd08704">
    <property type="entry name" value="Met_tRNA_FMT_C"/>
    <property type="match status" value="1"/>
</dbReference>
<protein>
    <recommendedName>
        <fullName evidence="4 8">Methionyl-tRNA formyltransferase</fullName>
        <ecNumber evidence="3 8">2.1.2.9</ecNumber>
    </recommendedName>
</protein>
<dbReference type="InterPro" id="IPR036477">
    <property type="entry name" value="Formyl_transf_N_sf"/>
</dbReference>
<sequence>MKKPNIIFMGTPDFSAPILKAVHDAYGVAHVITQPDKPVGRKRVLTAPPVKVQATELGIEVYQPEKMTSDEAYEYVQNLNPDLIITAAYGQLLPERVLEIPRLGCINVHASLLPKYRGGAPIHKAIINGERESGVTIMYMAKKLDAGDMIAQVVVPIEQNDTVGTLHDKLSTAGTKLLLQTLPDIFAETNDRIPQDHDAATFASNVSRDEEFVSFDRTSQAVHDHIRGLSPWPVGFAKLDGQNMKLWMSEIVDGSGQPGEIISADNKGIKVATNDGAVLLTEVQPAGKKRMNAGSYVAGLKQTIVGQTFNGA</sequence>
<evidence type="ECO:0000256" key="6">
    <source>
        <dbReference type="ARBA" id="ARBA00022917"/>
    </source>
</evidence>
<dbReference type="Gene3D" id="3.10.25.10">
    <property type="entry name" value="Formyl transferase, C-terminal domain"/>
    <property type="match status" value="1"/>
</dbReference>
<reference evidence="11 12" key="1">
    <citation type="journal article" date="2018" name="Front. Microbiol.">
        <title>Description and Comparative Genomics of Macrococcus caseolyticus subsp. hominis subsp. nov., Macrococcus goetzii sp. nov., Macrococcus epidermidis sp. nov., and Macrococcus bohemicus sp. nov., Novel Macrococci From Human Clinical Material With Virulence Potential and Suspected Uptake of Foreign DNA by Natural Transformation.</title>
        <authorList>
            <person name="Maslanova I."/>
            <person name="Wertheimer Z."/>
            <person name="Sedlacek I."/>
            <person name="Svec P."/>
            <person name="Indrakova A."/>
            <person name="Kovarovic V."/>
            <person name="Schumann P."/>
            <person name="Sproer C."/>
            <person name="Kralova S."/>
            <person name="Sedo O."/>
            <person name="Kristofova L."/>
            <person name="Vrbovska V."/>
            <person name="Fuzik T."/>
            <person name="Petras P."/>
            <person name="Zdrahal Z."/>
            <person name="Ruzickova V."/>
            <person name="Doskar J."/>
            <person name="Pantucek R."/>
        </authorList>
    </citation>
    <scope>NUCLEOTIDE SEQUENCE [LARGE SCALE GENOMIC DNA]</scope>
    <source>
        <strain evidence="11 12">CCM 4927</strain>
    </source>
</reference>
<accession>A0A2G5NTE3</accession>
<feature type="domain" description="Formyl transferase C-terminal" evidence="10">
    <location>
        <begin position="206"/>
        <end position="300"/>
    </location>
</feature>
<dbReference type="PROSITE" id="PS00373">
    <property type="entry name" value="GART"/>
    <property type="match status" value="1"/>
</dbReference>
<dbReference type="AlphaFoldDB" id="A0A2G5NTE3"/>
<dbReference type="InterPro" id="IPR011034">
    <property type="entry name" value="Formyl_transferase-like_C_sf"/>
</dbReference>
<dbReference type="NCBIfam" id="TIGR00460">
    <property type="entry name" value="fmt"/>
    <property type="match status" value="1"/>
</dbReference>
<evidence type="ECO:0000259" key="9">
    <source>
        <dbReference type="Pfam" id="PF00551"/>
    </source>
</evidence>
<dbReference type="RefSeq" id="WP_099578580.1">
    <property type="nucleotide sequence ID" value="NZ_MJBI02000001.1"/>
</dbReference>
<evidence type="ECO:0000256" key="1">
    <source>
        <dbReference type="ARBA" id="ARBA00002606"/>
    </source>
</evidence>
<comment type="catalytic activity">
    <reaction evidence="7 8">
        <text>L-methionyl-tRNA(fMet) + (6R)-10-formyltetrahydrofolate = N-formyl-L-methionyl-tRNA(fMet) + (6S)-5,6,7,8-tetrahydrofolate + H(+)</text>
        <dbReference type="Rhea" id="RHEA:24380"/>
        <dbReference type="Rhea" id="RHEA-COMP:9952"/>
        <dbReference type="Rhea" id="RHEA-COMP:9953"/>
        <dbReference type="ChEBI" id="CHEBI:15378"/>
        <dbReference type="ChEBI" id="CHEBI:57453"/>
        <dbReference type="ChEBI" id="CHEBI:78530"/>
        <dbReference type="ChEBI" id="CHEBI:78844"/>
        <dbReference type="ChEBI" id="CHEBI:195366"/>
        <dbReference type="EC" id="2.1.2.9"/>
    </reaction>
</comment>
<dbReference type="InterPro" id="IPR001555">
    <property type="entry name" value="GART_AS"/>
</dbReference>
<feature type="binding site" evidence="8">
    <location>
        <begin position="111"/>
        <end position="114"/>
    </location>
    <ligand>
        <name>(6S)-5,6,7,8-tetrahydrofolate</name>
        <dbReference type="ChEBI" id="CHEBI:57453"/>
    </ligand>
</feature>
<dbReference type="HAMAP" id="MF_00182">
    <property type="entry name" value="Formyl_trans"/>
    <property type="match status" value="1"/>
</dbReference>
<dbReference type="InterPro" id="IPR005793">
    <property type="entry name" value="Formyl_trans_C"/>
</dbReference>